<dbReference type="SUPFAM" id="SSF75445">
    <property type="entry name" value="D-ribose-5-phosphate isomerase (RpiA), lid domain"/>
    <property type="match status" value="1"/>
</dbReference>
<evidence type="ECO:0000313" key="9">
    <source>
        <dbReference type="EMBL" id="KAK3947891.1"/>
    </source>
</evidence>
<reference evidence="9" key="1">
    <citation type="journal article" date="2023" name="Mol. Phylogenet. Evol.">
        <title>Genome-scale phylogeny and comparative genomics of the fungal order Sordariales.</title>
        <authorList>
            <person name="Hensen N."/>
            <person name="Bonometti L."/>
            <person name="Westerberg I."/>
            <person name="Brannstrom I.O."/>
            <person name="Guillou S."/>
            <person name="Cros-Aarteil S."/>
            <person name="Calhoun S."/>
            <person name="Haridas S."/>
            <person name="Kuo A."/>
            <person name="Mondo S."/>
            <person name="Pangilinan J."/>
            <person name="Riley R."/>
            <person name="LaButti K."/>
            <person name="Andreopoulos B."/>
            <person name="Lipzen A."/>
            <person name="Chen C."/>
            <person name="Yan M."/>
            <person name="Daum C."/>
            <person name="Ng V."/>
            <person name="Clum A."/>
            <person name="Steindorff A."/>
            <person name="Ohm R.A."/>
            <person name="Martin F."/>
            <person name="Silar P."/>
            <person name="Natvig D.O."/>
            <person name="Lalanne C."/>
            <person name="Gautier V."/>
            <person name="Ament-Velasquez S.L."/>
            <person name="Kruys A."/>
            <person name="Hutchinson M.I."/>
            <person name="Powell A.J."/>
            <person name="Barry K."/>
            <person name="Miller A.N."/>
            <person name="Grigoriev I.V."/>
            <person name="Debuchy R."/>
            <person name="Gladieux P."/>
            <person name="Hiltunen Thoren M."/>
            <person name="Johannesson H."/>
        </authorList>
    </citation>
    <scope>NUCLEOTIDE SEQUENCE</scope>
    <source>
        <strain evidence="9">CBS 626.80</strain>
    </source>
</reference>
<comment type="caution">
    <text evidence="9">The sequence shown here is derived from an EMBL/GenBank/DDBJ whole genome shotgun (WGS) entry which is preliminary data.</text>
</comment>
<evidence type="ECO:0000256" key="5">
    <source>
        <dbReference type="ARBA" id="ARBA00019150"/>
    </source>
</evidence>
<dbReference type="GO" id="GO:0005737">
    <property type="term" value="C:cytoplasm"/>
    <property type="evidence" value="ECO:0007669"/>
    <property type="project" value="TreeGrafter"/>
</dbReference>
<reference evidence="9" key="2">
    <citation type="submission" date="2023-06" db="EMBL/GenBank/DDBJ databases">
        <authorList>
            <consortium name="Lawrence Berkeley National Laboratory"/>
            <person name="Mondo S.J."/>
            <person name="Hensen N."/>
            <person name="Bonometti L."/>
            <person name="Westerberg I."/>
            <person name="Brannstrom I.O."/>
            <person name="Guillou S."/>
            <person name="Cros-Aarteil S."/>
            <person name="Calhoun S."/>
            <person name="Haridas S."/>
            <person name="Kuo A."/>
            <person name="Pangilinan J."/>
            <person name="Riley R."/>
            <person name="Labutti K."/>
            <person name="Andreopoulos B."/>
            <person name="Lipzen A."/>
            <person name="Chen C."/>
            <person name="Yanf M."/>
            <person name="Daum C."/>
            <person name="Ng V."/>
            <person name="Clum A."/>
            <person name="Steindorff A."/>
            <person name="Ohm R."/>
            <person name="Martin F."/>
            <person name="Silar P."/>
            <person name="Natvig D."/>
            <person name="Lalanne C."/>
            <person name="Gautier V."/>
            <person name="Ament-Velasquez S.L."/>
            <person name="Kruys A."/>
            <person name="Hutchinson M.I."/>
            <person name="Powell A.J."/>
            <person name="Barry K."/>
            <person name="Miller A.N."/>
            <person name="Grigoriev I.V."/>
            <person name="Debuchy R."/>
            <person name="Gladieux P."/>
            <person name="Thoren M.H."/>
            <person name="Johannesson H."/>
        </authorList>
    </citation>
    <scope>NUCLEOTIDE SEQUENCE</scope>
    <source>
        <strain evidence="9">CBS 626.80</strain>
    </source>
</reference>
<evidence type="ECO:0000256" key="4">
    <source>
        <dbReference type="ARBA" id="ARBA00011959"/>
    </source>
</evidence>
<dbReference type="InterPro" id="IPR037171">
    <property type="entry name" value="NagB/RpiA_transferase-like"/>
</dbReference>
<dbReference type="NCBIfam" id="TIGR00021">
    <property type="entry name" value="rpiA"/>
    <property type="match status" value="1"/>
</dbReference>
<comment type="pathway">
    <text evidence="2">Carbohydrate degradation; pentose phosphate pathway; D-ribose 5-phosphate from D-ribulose 5-phosphate (non-oxidative stage): step 1/1.</text>
</comment>
<dbReference type="PANTHER" id="PTHR11934:SF0">
    <property type="entry name" value="RIBOSE-5-PHOSPHATE ISOMERASE"/>
    <property type="match status" value="1"/>
</dbReference>
<dbReference type="Gene3D" id="3.30.70.260">
    <property type="match status" value="1"/>
</dbReference>
<protein>
    <recommendedName>
        <fullName evidence="5">Ribose-5-phosphate isomerase</fullName>
        <ecNumber evidence="4">5.3.1.6</ecNumber>
    </recommendedName>
    <alternativeName>
        <fullName evidence="8">D-ribose-5-phosphate ketol-isomerase</fullName>
    </alternativeName>
    <alternativeName>
        <fullName evidence="7">Phosphoriboisomerase</fullName>
    </alternativeName>
</protein>
<dbReference type="SUPFAM" id="SSF100950">
    <property type="entry name" value="NagB/RpiA/CoA transferase-like"/>
    <property type="match status" value="1"/>
</dbReference>
<evidence type="ECO:0000256" key="7">
    <source>
        <dbReference type="ARBA" id="ARBA00029734"/>
    </source>
</evidence>
<feature type="non-terminal residue" evidence="9">
    <location>
        <position position="1"/>
    </location>
</feature>
<keyword evidence="10" id="KW-1185">Reference proteome</keyword>
<dbReference type="CDD" id="cd01398">
    <property type="entry name" value="RPI_A"/>
    <property type="match status" value="1"/>
</dbReference>
<evidence type="ECO:0000256" key="2">
    <source>
        <dbReference type="ARBA" id="ARBA00004988"/>
    </source>
</evidence>
<dbReference type="GO" id="GO:0006014">
    <property type="term" value="P:D-ribose metabolic process"/>
    <property type="evidence" value="ECO:0007669"/>
    <property type="project" value="TreeGrafter"/>
</dbReference>
<comment type="catalytic activity">
    <reaction evidence="1">
        <text>aldehydo-D-ribose 5-phosphate = D-ribulose 5-phosphate</text>
        <dbReference type="Rhea" id="RHEA:14657"/>
        <dbReference type="ChEBI" id="CHEBI:58121"/>
        <dbReference type="ChEBI" id="CHEBI:58273"/>
        <dbReference type="EC" id="5.3.1.6"/>
    </reaction>
</comment>
<dbReference type="AlphaFoldDB" id="A0AAN6NN19"/>
<dbReference type="Gene3D" id="3.40.50.1360">
    <property type="match status" value="1"/>
</dbReference>
<dbReference type="Proteomes" id="UP001303222">
    <property type="component" value="Unassembled WGS sequence"/>
</dbReference>
<dbReference type="InterPro" id="IPR004788">
    <property type="entry name" value="Ribose5P_isomerase_type_A"/>
</dbReference>
<proteinExistence type="inferred from homology"/>
<evidence type="ECO:0000256" key="6">
    <source>
        <dbReference type="ARBA" id="ARBA00023235"/>
    </source>
</evidence>
<dbReference type="GO" id="GO:0009052">
    <property type="term" value="P:pentose-phosphate shunt, non-oxidative branch"/>
    <property type="evidence" value="ECO:0007669"/>
    <property type="project" value="InterPro"/>
</dbReference>
<dbReference type="EMBL" id="MU859301">
    <property type="protein sequence ID" value="KAK3947891.1"/>
    <property type="molecule type" value="Genomic_DNA"/>
</dbReference>
<accession>A0AAN6NN19</accession>
<organism evidence="9 10">
    <name type="scientific">Pseudoneurospora amorphoporcata</name>
    <dbReference type="NCBI Taxonomy" id="241081"/>
    <lineage>
        <taxon>Eukaryota</taxon>
        <taxon>Fungi</taxon>
        <taxon>Dikarya</taxon>
        <taxon>Ascomycota</taxon>
        <taxon>Pezizomycotina</taxon>
        <taxon>Sordariomycetes</taxon>
        <taxon>Sordariomycetidae</taxon>
        <taxon>Sordariales</taxon>
        <taxon>Sordariaceae</taxon>
        <taxon>Pseudoneurospora</taxon>
    </lineage>
</organism>
<sequence length="424" mass="45065">MKTRRLFGVVTFPPRQSSMNPHRFAFLTARRCWSGAARPSATSSFVVQRPSFLCGSQQRPAAPAFHSAAAAANFNPSTSSSSVVYRPVIVRRRSQTGTPQTALPNTSTYCANTNLPRHRTKSRTLSTTTTAKMSTATTAASAAASAALIEESKRLAAFRAVQEHLLPTYTHIGIGSGSTVVYVVDAITALLPRDITSKMTFYPTGAQSEALIESAGLRLAYINKLPPGGDVLLDVCFDGADEVDSCLNLIKGGGACLWQEKIVATAARKFVCVADFRKISEKGQGLGTQWTKGIPLEVLPMAAPRVLEELKKLGSLSPKIRPGTPGKAGAIVTDNGLWIVDAPFKPLLASKEEVPEGKEDGQDGVWTVDGLADRLIKIPGVAEIGLFYGKSGLEVESGAQKPVAAYFGMADGSVKVQTLEKGLV</sequence>
<dbReference type="Pfam" id="PF06026">
    <property type="entry name" value="Rib_5-P_isom_A"/>
    <property type="match status" value="1"/>
</dbReference>
<name>A0AAN6NN19_9PEZI</name>
<dbReference type="GO" id="GO:0004751">
    <property type="term" value="F:ribose-5-phosphate isomerase activity"/>
    <property type="evidence" value="ECO:0007669"/>
    <property type="project" value="UniProtKB-EC"/>
</dbReference>
<evidence type="ECO:0000313" key="10">
    <source>
        <dbReference type="Proteomes" id="UP001303222"/>
    </source>
</evidence>
<gene>
    <name evidence="9" type="ORF">QBC32DRAFT_352917</name>
</gene>
<dbReference type="PANTHER" id="PTHR11934">
    <property type="entry name" value="RIBOSE-5-PHOSPHATE ISOMERASE"/>
    <property type="match status" value="1"/>
</dbReference>
<evidence type="ECO:0000256" key="8">
    <source>
        <dbReference type="ARBA" id="ARBA00032273"/>
    </source>
</evidence>
<evidence type="ECO:0000256" key="1">
    <source>
        <dbReference type="ARBA" id="ARBA00001713"/>
    </source>
</evidence>
<comment type="similarity">
    <text evidence="3">Belongs to the ribose 5-phosphate isomerase family.</text>
</comment>
<evidence type="ECO:0000256" key="3">
    <source>
        <dbReference type="ARBA" id="ARBA00008088"/>
    </source>
</evidence>
<dbReference type="EC" id="5.3.1.6" evidence="4"/>
<keyword evidence="6 9" id="KW-0413">Isomerase</keyword>